<dbReference type="InterPro" id="IPR004027">
    <property type="entry name" value="SEC_C_motif"/>
</dbReference>
<sequence>MPVQPKHEVGRNELCPCESGLKFKNCHGDSTKQMICNRVANEKMVELIRVEQRKKIIRMQQESCPVCGQISF</sequence>
<organism evidence="1">
    <name type="scientific">marine sediment metagenome</name>
    <dbReference type="NCBI Taxonomy" id="412755"/>
    <lineage>
        <taxon>unclassified sequences</taxon>
        <taxon>metagenomes</taxon>
        <taxon>ecological metagenomes</taxon>
    </lineage>
</organism>
<dbReference type="SUPFAM" id="SSF103642">
    <property type="entry name" value="Sec-C motif"/>
    <property type="match status" value="1"/>
</dbReference>
<dbReference type="EMBL" id="BART01009452">
    <property type="protein sequence ID" value="GAG68668.1"/>
    <property type="molecule type" value="Genomic_DNA"/>
</dbReference>
<dbReference type="AlphaFoldDB" id="X1A788"/>
<comment type="caution">
    <text evidence="1">The sequence shown here is derived from an EMBL/GenBank/DDBJ whole genome shotgun (WGS) entry which is preliminary data.</text>
</comment>
<name>X1A788_9ZZZZ</name>
<accession>X1A788</accession>
<reference evidence="1" key="1">
    <citation type="journal article" date="2014" name="Front. Microbiol.">
        <title>High frequency of phylogenetically diverse reductive dehalogenase-homologous genes in deep subseafloor sedimentary metagenomes.</title>
        <authorList>
            <person name="Kawai M."/>
            <person name="Futagami T."/>
            <person name="Toyoda A."/>
            <person name="Takaki Y."/>
            <person name="Nishi S."/>
            <person name="Hori S."/>
            <person name="Arai W."/>
            <person name="Tsubouchi T."/>
            <person name="Morono Y."/>
            <person name="Uchiyama I."/>
            <person name="Ito T."/>
            <person name="Fujiyama A."/>
            <person name="Inagaki F."/>
            <person name="Takami H."/>
        </authorList>
    </citation>
    <scope>NUCLEOTIDE SEQUENCE</scope>
    <source>
        <strain evidence="1">Expedition CK06-06</strain>
    </source>
</reference>
<gene>
    <name evidence="1" type="ORF">S01H4_20948</name>
</gene>
<dbReference type="Pfam" id="PF02810">
    <property type="entry name" value="SEC-C"/>
    <property type="match status" value="1"/>
</dbReference>
<proteinExistence type="predicted"/>
<dbReference type="Gene3D" id="3.10.450.50">
    <property type="match status" value="1"/>
</dbReference>
<protein>
    <submittedName>
        <fullName evidence="1">Uncharacterized protein</fullName>
    </submittedName>
</protein>
<evidence type="ECO:0000313" key="1">
    <source>
        <dbReference type="EMBL" id="GAG68668.1"/>
    </source>
</evidence>